<comment type="caution">
    <text evidence="1">The sequence shown here is derived from an EMBL/GenBank/DDBJ whole genome shotgun (WGS) entry which is preliminary data.</text>
</comment>
<sequence length="192" mass="22192">MTKHEVFHFVDTFEGASAFLFAVFIRLKGLTAIPAKVRVDEITHKYRVSIHKNERWDQLTEGTKQSIDAKHKLITEKMKELDASRLQNFEENGVRPPLHSNNQDLLMLMAPNISEELIAASTDYNLPELKCEKCAIYFLYEEEIMDTIRNKFQAGYIFNSLSEYYLELEHTELPPTLGVVAKLKKLLKIGRS</sequence>
<name>A0A0F9UK19_9ZZZZ</name>
<protein>
    <submittedName>
        <fullName evidence="1">Uncharacterized protein</fullName>
    </submittedName>
</protein>
<proteinExistence type="predicted"/>
<organism evidence="1">
    <name type="scientific">marine sediment metagenome</name>
    <dbReference type="NCBI Taxonomy" id="412755"/>
    <lineage>
        <taxon>unclassified sequences</taxon>
        <taxon>metagenomes</taxon>
        <taxon>ecological metagenomes</taxon>
    </lineage>
</organism>
<accession>A0A0F9UK19</accession>
<dbReference type="AlphaFoldDB" id="A0A0F9UK19"/>
<reference evidence="1" key="1">
    <citation type="journal article" date="2015" name="Nature">
        <title>Complex archaea that bridge the gap between prokaryotes and eukaryotes.</title>
        <authorList>
            <person name="Spang A."/>
            <person name="Saw J.H."/>
            <person name="Jorgensen S.L."/>
            <person name="Zaremba-Niedzwiedzka K."/>
            <person name="Martijn J."/>
            <person name="Lind A.E."/>
            <person name="van Eijk R."/>
            <person name="Schleper C."/>
            <person name="Guy L."/>
            <person name="Ettema T.J."/>
        </authorList>
    </citation>
    <scope>NUCLEOTIDE SEQUENCE</scope>
</reference>
<gene>
    <name evidence="1" type="ORF">LCGC14_0194320</name>
</gene>
<evidence type="ECO:0000313" key="1">
    <source>
        <dbReference type="EMBL" id="KKN93600.1"/>
    </source>
</evidence>
<dbReference type="EMBL" id="LAZR01000084">
    <property type="protein sequence ID" value="KKN93600.1"/>
    <property type="molecule type" value="Genomic_DNA"/>
</dbReference>